<reference evidence="2 3" key="1">
    <citation type="submission" date="2008-06" db="EMBL/GenBank/DDBJ databases">
        <title>Complete sequence of Pelodictyon phaeoclathratiforme BU-1.</title>
        <authorList>
            <consortium name="US DOE Joint Genome Institute"/>
            <person name="Lucas S."/>
            <person name="Copeland A."/>
            <person name="Lapidus A."/>
            <person name="Glavina del Rio T."/>
            <person name="Dalin E."/>
            <person name="Tice H."/>
            <person name="Bruce D."/>
            <person name="Goodwin L."/>
            <person name="Pitluck S."/>
            <person name="Schmutz J."/>
            <person name="Larimer F."/>
            <person name="Land M."/>
            <person name="Hauser L."/>
            <person name="Kyrpides N."/>
            <person name="Mikhailova N."/>
            <person name="Liu Z."/>
            <person name="Li T."/>
            <person name="Zhao F."/>
            <person name="Overmann J."/>
            <person name="Bryant D.A."/>
            <person name="Richardson P."/>
        </authorList>
    </citation>
    <scope>NUCLEOTIDE SEQUENCE [LARGE SCALE GENOMIC DNA]</scope>
    <source>
        <strain evidence="3">DSM 5477 / BU-1</strain>
    </source>
</reference>
<feature type="transmembrane region" description="Helical" evidence="1">
    <location>
        <begin position="12"/>
        <end position="32"/>
    </location>
</feature>
<keyword evidence="1" id="KW-1133">Transmembrane helix</keyword>
<proteinExistence type="predicted"/>
<dbReference type="RefSeq" id="WP_012509357.1">
    <property type="nucleotide sequence ID" value="NC_011060.1"/>
</dbReference>
<evidence type="ECO:0000313" key="3">
    <source>
        <dbReference type="Proteomes" id="UP000002724"/>
    </source>
</evidence>
<dbReference type="AlphaFoldDB" id="B4SGE9"/>
<accession>B4SGE9</accession>
<keyword evidence="1" id="KW-0472">Membrane</keyword>
<keyword evidence="3" id="KW-1185">Reference proteome</keyword>
<evidence type="ECO:0000256" key="1">
    <source>
        <dbReference type="SAM" id="Phobius"/>
    </source>
</evidence>
<organism evidence="2 3">
    <name type="scientific">Pelodictyon phaeoclathratiforme (strain DSM 5477 / BU-1)</name>
    <dbReference type="NCBI Taxonomy" id="324925"/>
    <lineage>
        <taxon>Bacteria</taxon>
        <taxon>Pseudomonadati</taxon>
        <taxon>Chlorobiota</taxon>
        <taxon>Chlorobiia</taxon>
        <taxon>Chlorobiales</taxon>
        <taxon>Chlorobiaceae</taxon>
        <taxon>Chlorobium/Pelodictyon group</taxon>
        <taxon>Pelodictyon</taxon>
    </lineage>
</organism>
<dbReference type="HOGENOM" id="CLU_2681011_0_0_10"/>
<dbReference type="Proteomes" id="UP000002724">
    <property type="component" value="Chromosome"/>
</dbReference>
<gene>
    <name evidence="2" type="ordered locus">Ppha_2727</name>
</gene>
<protein>
    <submittedName>
        <fullName evidence="2">Uncharacterized protein</fullName>
    </submittedName>
</protein>
<name>B4SGE9_PELPB</name>
<keyword evidence="1" id="KW-0812">Transmembrane</keyword>
<dbReference type="STRING" id="324925.Ppha_2727"/>
<sequence length="78" mass="8297">MDNHQQRLSPEGLIKPVATIVGGAFLLSPFGIPFFVHGVPRILLAGLGGLLAGKVADKVVEKFAENLGQVMQQKAEQC</sequence>
<dbReference type="EMBL" id="CP001110">
    <property type="protein sequence ID" value="ACF44885.1"/>
    <property type="molecule type" value="Genomic_DNA"/>
</dbReference>
<evidence type="ECO:0000313" key="2">
    <source>
        <dbReference type="EMBL" id="ACF44885.1"/>
    </source>
</evidence>
<dbReference type="KEGG" id="pph:Ppha_2727"/>